<organism evidence="2">
    <name type="scientific">uncultured Cytophagales bacterium</name>
    <dbReference type="NCBI Taxonomy" id="158755"/>
    <lineage>
        <taxon>Bacteria</taxon>
        <taxon>Pseudomonadati</taxon>
        <taxon>Bacteroidota</taxon>
        <taxon>Sphingobacteriia</taxon>
        <taxon>Sphingobacteriales</taxon>
        <taxon>environmental samples</taxon>
    </lineage>
</organism>
<protein>
    <recommendedName>
        <fullName evidence="1">Transposase IS4-like domain-containing protein</fullName>
    </recommendedName>
</protein>
<dbReference type="GO" id="GO:0006313">
    <property type="term" value="P:DNA transposition"/>
    <property type="evidence" value="ECO:0007669"/>
    <property type="project" value="InterPro"/>
</dbReference>
<dbReference type="EMBL" id="CADCTQ010000015">
    <property type="protein sequence ID" value="CAA9215156.1"/>
    <property type="molecule type" value="Genomic_DNA"/>
</dbReference>
<gene>
    <name evidence="2" type="ORF">AVDCRST_MAG56-108</name>
</gene>
<proteinExistence type="predicted"/>
<dbReference type="InterPro" id="IPR047658">
    <property type="entry name" value="IS4-like_transpos"/>
</dbReference>
<feature type="domain" description="Transposase IS4-like" evidence="1">
    <location>
        <begin position="91"/>
        <end position="298"/>
    </location>
</feature>
<reference evidence="2" key="1">
    <citation type="submission" date="2020-02" db="EMBL/GenBank/DDBJ databases">
        <authorList>
            <person name="Meier V. D."/>
        </authorList>
    </citation>
    <scope>NUCLEOTIDE SEQUENCE</scope>
    <source>
        <strain evidence="2">AVDCRST_MAG56</strain>
    </source>
</reference>
<name>A0A6J4H5X4_9SPHI</name>
<sequence length="354" mass="41555">MANKDEGLMAVLQLHLKWHKARLKFIDLLIITLIRERHVSFSRAASVLTKRSNLVNLRRIQRFFAQYTINFDAIARLLVALSPVKPPYRLSLDRTHWRFAGVEFNILCLTIVADKVSLPVFWLMLDKAGNSDTEERKELLLHYVRLFGAQSIDYLIADREFVGDAWFGFLAKLHIRYCIRLRANFWINYSHKPPVRLFWLFNDLPFNSARHIQKPVLLANQYVYLSGMRIINDKNQLEFLIVATYYFDACALKVYAQRWSIECFFKAIKSAGFHIEDTHLKDQQRLNKLLAIVAIAFVWVYRVGEYNNSITPIAIKTHQRRACSIFRYGLDQLNKALLHDDQLVRKYIQLLSCT</sequence>
<dbReference type="GO" id="GO:0004803">
    <property type="term" value="F:transposase activity"/>
    <property type="evidence" value="ECO:0007669"/>
    <property type="project" value="InterPro"/>
</dbReference>
<dbReference type="NCBIfam" id="NF033591">
    <property type="entry name" value="transpos_IS4_2"/>
    <property type="match status" value="1"/>
</dbReference>
<evidence type="ECO:0000313" key="2">
    <source>
        <dbReference type="EMBL" id="CAA9215156.1"/>
    </source>
</evidence>
<dbReference type="Gene3D" id="3.90.350.10">
    <property type="entry name" value="Transposase Inhibitor Protein From Tn5, Chain A, domain 1"/>
    <property type="match status" value="1"/>
</dbReference>
<dbReference type="GO" id="GO:0003677">
    <property type="term" value="F:DNA binding"/>
    <property type="evidence" value="ECO:0007669"/>
    <property type="project" value="InterPro"/>
</dbReference>
<evidence type="ECO:0000259" key="1">
    <source>
        <dbReference type="Pfam" id="PF01609"/>
    </source>
</evidence>
<dbReference type="AlphaFoldDB" id="A0A6J4H5X4"/>
<dbReference type="InterPro" id="IPR012337">
    <property type="entry name" value="RNaseH-like_sf"/>
</dbReference>
<dbReference type="InterPro" id="IPR002559">
    <property type="entry name" value="Transposase_11"/>
</dbReference>
<dbReference type="SUPFAM" id="SSF53098">
    <property type="entry name" value="Ribonuclease H-like"/>
    <property type="match status" value="1"/>
</dbReference>
<accession>A0A6J4H5X4</accession>
<dbReference type="Pfam" id="PF01609">
    <property type="entry name" value="DDE_Tnp_1"/>
    <property type="match status" value="1"/>
</dbReference>